<dbReference type="AlphaFoldDB" id="A0A087FXM8"/>
<evidence type="ECO:0000313" key="1">
    <source>
        <dbReference type="EMBL" id="KFK22380.1"/>
    </source>
</evidence>
<sequence length="167" mass="17767">GSRPVGVAARVQRDRPDPDARALARLVVAADVEHDLVGVDVGVVVGHRDRLRVVVDLARAERADHEAARLEDLVHRRRLVDLAGDRHEVLDVERVGVEAAVPAHHVERVGGVGQPGADDAAGSVAAVLDQHLDVGRAVAVEQQRLGGAVQVALAVRRVLEQLAVARE</sequence>
<evidence type="ECO:0000313" key="2">
    <source>
        <dbReference type="Proteomes" id="UP000029120"/>
    </source>
</evidence>
<feature type="non-terminal residue" evidence="1">
    <location>
        <position position="1"/>
    </location>
</feature>
<feature type="non-terminal residue" evidence="1">
    <location>
        <position position="167"/>
    </location>
</feature>
<protein>
    <submittedName>
        <fullName evidence="1">Uncharacterized protein</fullName>
    </submittedName>
</protein>
<dbReference type="Proteomes" id="UP000029120">
    <property type="component" value="Unassembled WGS sequence"/>
</dbReference>
<accession>A0A087FXM8</accession>
<dbReference type="EMBL" id="KL989721">
    <property type="protein sequence ID" value="KFK22380.1"/>
    <property type="molecule type" value="Genomic_DNA"/>
</dbReference>
<name>A0A087FXM8_ARAAL</name>
<keyword evidence="2" id="KW-1185">Reference proteome</keyword>
<gene>
    <name evidence="1" type="ORF">AALP_AAs73115U000100</name>
</gene>
<proteinExistence type="predicted"/>
<dbReference type="Gramene" id="KFK22380">
    <property type="protein sequence ID" value="KFK22380"/>
    <property type="gene ID" value="AALP_AAs73115U000100"/>
</dbReference>
<reference evidence="2" key="1">
    <citation type="journal article" date="2015" name="Nat. Plants">
        <title>Genome expansion of Arabis alpina linked with retrotransposition and reduced symmetric DNA methylation.</title>
        <authorList>
            <person name="Willing E.M."/>
            <person name="Rawat V."/>
            <person name="Mandakova T."/>
            <person name="Maumus F."/>
            <person name="James G.V."/>
            <person name="Nordstroem K.J."/>
            <person name="Becker C."/>
            <person name="Warthmann N."/>
            <person name="Chica C."/>
            <person name="Szarzynska B."/>
            <person name="Zytnicki M."/>
            <person name="Albani M.C."/>
            <person name="Kiefer C."/>
            <person name="Bergonzi S."/>
            <person name="Castaings L."/>
            <person name="Mateos J.L."/>
            <person name="Berns M.C."/>
            <person name="Bujdoso N."/>
            <person name="Piofczyk T."/>
            <person name="de Lorenzo L."/>
            <person name="Barrero-Sicilia C."/>
            <person name="Mateos I."/>
            <person name="Piednoel M."/>
            <person name="Hagmann J."/>
            <person name="Chen-Min-Tao R."/>
            <person name="Iglesias-Fernandez R."/>
            <person name="Schuster S.C."/>
            <person name="Alonso-Blanco C."/>
            <person name="Roudier F."/>
            <person name="Carbonero P."/>
            <person name="Paz-Ares J."/>
            <person name="Davis S.J."/>
            <person name="Pecinka A."/>
            <person name="Quesneville H."/>
            <person name="Colot V."/>
            <person name="Lysak M.A."/>
            <person name="Weigel D."/>
            <person name="Coupland G."/>
            <person name="Schneeberger K."/>
        </authorList>
    </citation>
    <scope>NUCLEOTIDE SEQUENCE [LARGE SCALE GENOMIC DNA]</scope>
    <source>
        <strain evidence="2">cv. Pajares</strain>
    </source>
</reference>
<organism evidence="1 2">
    <name type="scientific">Arabis alpina</name>
    <name type="common">Alpine rock-cress</name>
    <dbReference type="NCBI Taxonomy" id="50452"/>
    <lineage>
        <taxon>Eukaryota</taxon>
        <taxon>Viridiplantae</taxon>
        <taxon>Streptophyta</taxon>
        <taxon>Embryophyta</taxon>
        <taxon>Tracheophyta</taxon>
        <taxon>Spermatophyta</taxon>
        <taxon>Magnoliopsida</taxon>
        <taxon>eudicotyledons</taxon>
        <taxon>Gunneridae</taxon>
        <taxon>Pentapetalae</taxon>
        <taxon>rosids</taxon>
        <taxon>malvids</taxon>
        <taxon>Brassicales</taxon>
        <taxon>Brassicaceae</taxon>
        <taxon>Arabideae</taxon>
        <taxon>Arabis</taxon>
    </lineage>
</organism>